<dbReference type="PANTHER" id="PTHR17204:SF25">
    <property type="entry name" value="RRM DOMAIN-CONTAINING PROTEIN"/>
    <property type="match status" value="1"/>
</dbReference>
<dbReference type="PROSITE" id="PS50102">
    <property type="entry name" value="RRM"/>
    <property type="match status" value="2"/>
</dbReference>
<keyword evidence="10" id="KW-1185">Reference proteome</keyword>
<dbReference type="InterPro" id="IPR034217">
    <property type="entry name" value="SART3_RRM1"/>
</dbReference>
<feature type="domain" description="RRM" evidence="8">
    <location>
        <begin position="735"/>
        <end position="811"/>
    </location>
</feature>
<reference evidence="9 10" key="1">
    <citation type="journal article" date="2017" name="PLoS Biol.">
        <title>The sea cucumber genome provides insights into morphological evolution and visceral regeneration.</title>
        <authorList>
            <person name="Zhang X."/>
            <person name="Sun L."/>
            <person name="Yuan J."/>
            <person name="Sun Y."/>
            <person name="Gao Y."/>
            <person name="Zhang L."/>
            <person name="Li S."/>
            <person name="Dai H."/>
            <person name="Hamel J.F."/>
            <person name="Liu C."/>
            <person name="Yu Y."/>
            <person name="Liu S."/>
            <person name="Lin W."/>
            <person name="Guo K."/>
            <person name="Jin S."/>
            <person name="Xu P."/>
            <person name="Storey K.B."/>
            <person name="Huan P."/>
            <person name="Zhang T."/>
            <person name="Zhou Y."/>
            <person name="Zhang J."/>
            <person name="Lin C."/>
            <person name="Li X."/>
            <person name="Xing L."/>
            <person name="Huo D."/>
            <person name="Sun M."/>
            <person name="Wang L."/>
            <person name="Mercier A."/>
            <person name="Li F."/>
            <person name="Yang H."/>
            <person name="Xiang J."/>
        </authorList>
    </citation>
    <scope>NUCLEOTIDE SEQUENCE [LARGE SCALE GENOMIC DNA]</scope>
    <source>
        <strain evidence="9">Shaxun</strain>
        <tissue evidence="9">Muscle</tissue>
    </source>
</reference>
<keyword evidence="5" id="KW-0539">Nucleus</keyword>
<evidence type="ECO:0000256" key="6">
    <source>
        <dbReference type="PROSITE-ProRule" id="PRU00176"/>
    </source>
</evidence>
<keyword evidence="4" id="KW-0508">mRNA splicing</keyword>
<dbReference type="FunFam" id="1.25.40.10:FF:000098">
    <property type="entry name" value="Squamous cell carcinoma antigen recognized by T-cells 3"/>
    <property type="match status" value="1"/>
</dbReference>
<evidence type="ECO:0000256" key="4">
    <source>
        <dbReference type="ARBA" id="ARBA00023187"/>
    </source>
</evidence>
<feature type="region of interest" description="Disordered" evidence="7">
    <location>
        <begin position="510"/>
        <end position="732"/>
    </location>
</feature>
<feature type="compositionally biased region" description="Basic and acidic residues" evidence="7">
    <location>
        <begin position="972"/>
        <end position="988"/>
    </location>
</feature>
<dbReference type="CDD" id="cd12391">
    <property type="entry name" value="RRM1_SART3"/>
    <property type="match status" value="1"/>
</dbReference>
<dbReference type="InterPro" id="IPR012677">
    <property type="entry name" value="Nucleotide-bd_a/b_plait_sf"/>
</dbReference>
<comment type="subcellular location">
    <subcellularLocation>
        <location evidence="1">Nucleus</location>
    </subcellularLocation>
</comment>
<dbReference type="InterPro" id="IPR011990">
    <property type="entry name" value="TPR-like_helical_dom_sf"/>
</dbReference>
<dbReference type="AlphaFoldDB" id="A0A2G8K8X4"/>
<dbReference type="Pfam" id="PF23241">
    <property type="entry name" value="HAT_PRP39_C"/>
    <property type="match status" value="1"/>
</dbReference>
<dbReference type="EMBL" id="MRZV01000777">
    <property type="protein sequence ID" value="PIK44442.1"/>
    <property type="molecule type" value="Genomic_DNA"/>
</dbReference>
<dbReference type="GO" id="GO:0006397">
    <property type="term" value="P:mRNA processing"/>
    <property type="evidence" value="ECO:0007669"/>
    <property type="project" value="UniProtKB-KW"/>
</dbReference>
<feature type="domain" description="RRM" evidence="8">
    <location>
        <begin position="836"/>
        <end position="913"/>
    </location>
</feature>
<feature type="compositionally biased region" description="Basic and acidic residues" evidence="7">
    <location>
        <begin position="592"/>
        <end position="621"/>
    </location>
</feature>
<gene>
    <name evidence="9" type="ORF">BSL78_18719</name>
</gene>
<evidence type="ECO:0000256" key="5">
    <source>
        <dbReference type="ARBA" id="ARBA00023242"/>
    </source>
</evidence>
<dbReference type="InterPro" id="IPR003107">
    <property type="entry name" value="HAT"/>
</dbReference>
<dbReference type="Proteomes" id="UP000230750">
    <property type="component" value="Unassembled WGS sequence"/>
</dbReference>
<dbReference type="Pfam" id="PF16605">
    <property type="entry name" value="LSM_int_assoc"/>
    <property type="match status" value="1"/>
</dbReference>
<evidence type="ECO:0000256" key="2">
    <source>
        <dbReference type="ARBA" id="ARBA00022664"/>
    </source>
</evidence>
<sequence length="1004" mass="115366">METTTLEHEESTMEAEDDESSGDDANDEVAANPYQYDLHIQLITVLRKEGEFDKLCKAREDMSAIFPLTDRLWLDWIEDERKFTEDGKSREKIEKLFDRAVQDYLSDQLWLEYAQFSVGGMNLPGGVEKIREVNERAISAVGLHWRKGNAIWELYRECENAFLTTIQPPPGSVVTKEKSDEVDAQVERINKIFKRQLRVPLQDMEETLKEYQEWLCELAGEDVMINYKIALAKVQKYKPYESALVNTHGSNLAEWQSYLTFIVKDGEPATVRCCFERAVAEHCLATDLWLDYTQYLDSHSTVADLHLSVYNRSVRNCPWSPTLWKGYMQALEHHQRPHETIKETFEKSLLGGFTESSDFLGLWESYIDYMRRRLDHLKDTASETDFSDAKEELKATIEKAAEYLGQYFGSSADPTFRLQQYQAVLEAKYFQNMEKCRELWNEILSAGNSSHAHMWMAYYNLERIYGDTKHCRKILNRAVNAVSDWPEQVCETLLMFERLEGTLDTLQTSRRRVESQMKRVEERREKERAADSWKGKTSGQDEEDLRSNGEGKEEEAGRRGREGGGRAEGGQRRDYSYFVKAGSSENKEEDGDTRGRKWQREERHKGGHMRQESRKESKDEQQQQQQQQQKQQPENIALKRKADSPTEAEDQSKKLKQEDTGVFKVPTSRPPKSPKSPKSVNFTPLGVPAKGTEDVQQLTSSDGDDVKGEPMETEMVPQKSFQERKLDPDKETQEKTVFVKNLSYDVEEAKLKEIFSKCGEIQEVRLVTNYQQKSRGFGYVEFTDSESVAKALALDRESIAGRPMYVDRYVEKERDREKKPTAVVKEFKYEMKLEKNKLFVSNLPRSATKEELEKLFSQHGTLKEVRMVTYRSGMPKGLAFVEFENEADASKAIMGTDGTDLAGHSISVAISNPPSRRQPISDRKGKDSEDAPSHYPKSLGAKGISGPRGKGRTQLFLVPRALQKTSSVTSEAKPEEEKSTEKMEEVAPQKKMNNAEFAKMFLKK</sequence>
<dbReference type="PANTHER" id="PTHR17204">
    <property type="entry name" value="PRE-MRNA PROCESSING PROTEIN PRP39-RELATED"/>
    <property type="match status" value="1"/>
</dbReference>
<dbReference type="GO" id="GO:0008380">
    <property type="term" value="P:RNA splicing"/>
    <property type="evidence" value="ECO:0007669"/>
    <property type="project" value="UniProtKB-KW"/>
</dbReference>
<dbReference type="CDD" id="cd12392">
    <property type="entry name" value="RRM2_SART3"/>
    <property type="match status" value="1"/>
</dbReference>
<feature type="region of interest" description="Disordered" evidence="7">
    <location>
        <begin position="904"/>
        <end position="991"/>
    </location>
</feature>
<dbReference type="InterPro" id="IPR000504">
    <property type="entry name" value="RRM_dom"/>
</dbReference>
<feature type="compositionally biased region" description="Acidic residues" evidence="7">
    <location>
        <begin position="12"/>
        <end position="27"/>
    </location>
</feature>
<dbReference type="Gene3D" id="3.30.70.330">
    <property type="match status" value="2"/>
</dbReference>
<keyword evidence="3" id="KW-0677">Repeat</keyword>
<proteinExistence type="predicted"/>
<keyword evidence="6" id="KW-0694">RNA-binding</keyword>
<feature type="compositionally biased region" description="Basic and acidic residues" evidence="7">
    <location>
        <begin position="640"/>
        <end position="661"/>
    </location>
</feature>
<feature type="compositionally biased region" description="Basic and acidic residues" evidence="7">
    <location>
        <begin position="919"/>
        <end position="932"/>
    </location>
</feature>
<dbReference type="GO" id="GO:0005634">
    <property type="term" value="C:nucleus"/>
    <property type="evidence" value="ECO:0007669"/>
    <property type="project" value="UniProtKB-SubCell"/>
</dbReference>
<evidence type="ECO:0000313" key="10">
    <source>
        <dbReference type="Proteomes" id="UP000230750"/>
    </source>
</evidence>
<feature type="compositionally biased region" description="Basic and acidic residues" evidence="7">
    <location>
        <begin position="545"/>
        <end position="575"/>
    </location>
</feature>
<evidence type="ECO:0000256" key="1">
    <source>
        <dbReference type="ARBA" id="ARBA00004123"/>
    </source>
</evidence>
<feature type="compositionally biased region" description="Basic and acidic residues" evidence="7">
    <location>
        <begin position="1"/>
        <end position="11"/>
    </location>
</feature>
<dbReference type="InterPro" id="IPR034218">
    <property type="entry name" value="SART3_RRM2"/>
</dbReference>
<dbReference type="SUPFAM" id="SSF54928">
    <property type="entry name" value="RNA-binding domain, RBD"/>
    <property type="match status" value="2"/>
</dbReference>
<keyword evidence="2" id="KW-0507">mRNA processing</keyword>
<evidence type="ECO:0000259" key="8">
    <source>
        <dbReference type="PROSITE" id="PS50102"/>
    </source>
</evidence>
<evidence type="ECO:0000256" key="3">
    <source>
        <dbReference type="ARBA" id="ARBA00022737"/>
    </source>
</evidence>
<dbReference type="STRING" id="307972.A0A2G8K8X4"/>
<dbReference type="InterPro" id="IPR059164">
    <property type="entry name" value="HAT_PRP39_C"/>
</dbReference>
<protein>
    <recommendedName>
        <fullName evidence="8">RRM domain-containing protein</fullName>
    </recommendedName>
</protein>
<feature type="region of interest" description="Disordered" evidence="7">
    <location>
        <begin position="1"/>
        <end position="28"/>
    </location>
</feature>
<feature type="compositionally biased region" description="Basic and acidic residues" evidence="7">
    <location>
        <begin position="511"/>
        <end position="534"/>
    </location>
</feature>
<evidence type="ECO:0000313" key="9">
    <source>
        <dbReference type="EMBL" id="PIK44442.1"/>
    </source>
</evidence>
<dbReference type="GO" id="GO:0003723">
    <property type="term" value="F:RNA binding"/>
    <property type="evidence" value="ECO:0007669"/>
    <property type="project" value="UniProtKB-UniRule"/>
</dbReference>
<evidence type="ECO:0000256" key="7">
    <source>
        <dbReference type="SAM" id="MobiDB-lite"/>
    </source>
</evidence>
<organism evidence="9 10">
    <name type="scientific">Stichopus japonicus</name>
    <name type="common">Sea cucumber</name>
    <dbReference type="NCBI Taxonomy" id="307972"/>
    <lineage>
        <taxon>Eukaryota</taxon>
        <taxon>Metazoa</taxon>
        <taxon>Echinodermata</taxon>
        <taxon>Eleutherozoa</taxon>
        <taxon>Echinozoa</taxon>
        <taxon>Holothuroidea</taxon>
        <taxon>Aspidochirotacea</taxon>
        <taxon>Aspidochirotida</taxon>
        <taxon>Stichopodidae</taxon>
        <taxon>Apostichopus</taxon>
    </lineage>
</organism>
<dbReference type="Pfam" id="PF23240">
    <property type="entry name" value="HAT_PRP39_N"/>
    <property type="match status" value="1"/>
</dbReference>
<dbReference type="Gene3D" id="1.25.40.10">
    <property type="entry name" value="Tetratricopeptide repeat domain"/>
    <property type="match status" value="2"/>
</dbReference>
<feature type="compositionally biased region" description="Basic and acidic residues" evidence="7">
    <location>
        <begin position="721"/>
        <end position="732"/>
    </location>
</feature>
<name>A0A2G8K8X4_STIJA</name>
<dbReference type="OrthoDB" id="360390at2759"/>
<dbReference type="Pfam" id="PF00076">
    <property type="entry name" value="RRM_1"/>
    <property type="match status" value="2"/>
</dbReference>
<dbReference type="InterPro" id="IPR035979">
    <property type="entry name" value="RBD_domain_sf"/>
</dbReference>
<comment type="caution">
    <text evidence="9">The sequence shown here is derived from an EMBL/GenBank/DDBJ whole genome shotgun (WGS) entry which is preliminary data.</text>
</comment>
<dbReference type="SUPFAM" id="SSF48452">
    <property type="entry name" value="TPR-like"/>
    <property type="match status" value="1"/>
</dbReference>
<accession>A0A2G8K8X4</accession>
<feature type="compositionally biased region" description="Low complexity" evidence="7">
    <location>
        <begin position="622"/>
        <end position="632"/>
    </location>
</feature>
<dbReference type="SMART" id="SM00360">
    <property type="entry name" value="RRM"/>
    <property type="match status" value="2"/>
</dbReference>
<dbReference type="SMART" id="SM00386">
    <property type="entry name" value="HAT"/>
    <property type="match status" value="8"/>
</dbReference>